<dbReference type="Proteomes" id="UP000409037">
    <property type="component" value="Unassembled WGS sequence"/>
</dbReference>
<evidence type="ECO:0000313" key="4">
    <source>
        <dbReference type="Proteomes" id="UP000409037"/>
    </source>
</evidence>
<keyword evidence="1 3" id="KW-0378">Hydrolase</keyword>
<dbReference type="SUPFAM" id="SSF52499">
    <property type="entry name" value="Isochorismatase-like hydrolases"/>
    <property type="match status" value="1"/>
</dbReference>
<accession>A0A5E7CEY0</accession>
<dbReference type="EC" id="3.-.-.-" evidence="3"/>
<dbReference type="Pfam" id="PF00857">
    <property type="entry name" value="Isochorismatase"/>
    <property type="match status" value="1"/>
</dbReference>
<dbReference type="CDD" id="cd00431">
    <property type="entry name" value="cysteine_hydrolases"/>
    <property type="match status" value="1"/>
</dbReference>
<evidence type="ECO:0000313" key="3">
    <source>
        <dbReference type="EMBL" id="VVO03449.1"/>
    </source>
</evidence>
<dbReference type="InterPro" id="IPR000868">
    <property type="entry name" value="Isochorismatase-like_dom"/>
</dbReference>
<protein>
    <submittedName>
        <fullName evidence="3">Isochorismatase family protein YecD</fullName>
        <ecNumber evidence="3">3.-.-.-</ecNumber>
    </submittedName>
</protein>
<dbReference type="OrthoDB" id="5294192at2"/>
<dbReference type="InterPro" id="IPR036380">
    <property type="entry name" value="Isochorismatase-like_sf"/>
</dbReference>
<dbReference type="Gene3D" id="3.40.50.850">
    <property type="entry name" value="Isochorismatase-like"/>
    <property type="match status" value="1"/>
</dbReference>
<gene>
    <name evidence="3" type="primary">yecD</name>
    <name evidence="3" type="ORF">PS833_02848</name>
</gene>
<feature type="domain" description="Isochorismatase-like" evidence="2">
    <location>
        <begin position="8"/>
        <end position="184"/>
    </location>
</feature>
<evidence type="ECO:0000256" key="1">
    <source>
        <dbReference type="ARBA" id="ARBA00022801"/>
    </source>
</evidence>
<reference evidence="3 4" key="1">
    <citation type="submission" date="2019-09" db="EMBL/GenBank/DDBJ databases">
        <authorList>
            <person name="Chandra G."/>
            <person name="Truman W A."/>
        </authorList>
    </citation>
    <scope>NUCLEOTIDE SEQUENCE [LARGE SCALE GENOMIC DNA]</scope>
    <source>
        <strain evidence="3">PS833</strain>
    </source>
</reference>
<dbReference type="RefSeq" id="WP_150798406.1">
    <property type="nucleotide sequence ID" value="NZ_CABVHU010000006.1"/>
</dbReference>
<dbReference type="EMBL" id="CABVHU010000006">
    <property type="protein sequence ID" value="VVO03449.1"/>
    <property type="molecule type" value="Genomic_DNA"/>
</dbReference>
<dbReference type="GO" id="GO:0016787">
    <property type="term" value="F:hydrolase activity"/>
    <property type="evidence" value="ECO:0007669"/>
    <property type="project" value="UniProtKB-KW"/>
</dbReference>
<name>A0A5E7CEY0_PSEFL</name>
<dbReference type="InterPro" id="IPR050272">
    <property type="entry name" value="Isochorismatase-like_hydrls"/>
</dbReference>
<dbReference type="PANTHER" id="PTHR43540">
    <property type="entry name" value="PEROXYUREIDOACRYLATE/UREIDOACRYLATE AMIDOHYDROLASE-RELATED"/>
    <property type="match status" value="1"/>
</dbReference>
<organism evidence="3 4">
    <name type="scientific">Pseudomonas fluorescens</name>
    <dbReference type="NCBI Taxonomy" id="294"/>
    <lineage>
        <taxon>Bacteria</taxon>
        <taxon>Pseudomonadati</taxon>
        <taxon>Pseudomonadota</taxon>
        <taxon>Gammaproteobacteria</taxon>
        <taxon>Pseudomonadales</taxon>
        <taxon>Pseudomonadaceae</taxon>
        <taxon>Pseudomonas</taxon>
    </lineage>
</organism>
<sequence>MHLNPKTTAIIAMDFQPTILGTLENPAPLLARVREAIRVTRAQGGYVATVRVAFTPEELSSFPASSKMGLRMQSIADKVMSDAASTQVVSEIGAAPTHCAVRKTRVGPFLTTDLDTQLRNAGIDTVVFAGIHTSGCVLTGVREANDLDYRIIVLSDACADPDTVAHDALMHTIFPKQADVMSVSEYSNLLLSEPQ</sequence>
<proteinExistence type="predicted"/>
<dbReference type="AlphaFoldDB" id="A0A5E7CEY0"/>
<evidence type="ECO:0000259" key="2">
    <source>
        <dbReference type="Pfam" id="PF00857"/>
    </source>
</evidence>